<dbReference type="SUPFAM" id="SSF109854">
    <property type="entry name" value="DinB/YfiT-like putative metalloenzymes"/>
    <property type="match status" value="1"/>
</dbReference>
<dbReference type="EMBL" id="CP115174">
    <property type="protein sequence ID" value="WBO22746.1"/>
    <property type="molecule type" value="Genomic_DNA"/>
</dbReference>
<dbReference type="InterPro" id="IPR034660">
    <property type="entry name" value="DinB/YfiT-like"/>
</dbReference>
<dbReference type="Gene3D" id="1.20.120.450">
    <property type="entry name" value="dinb family like domain"/>
    <property type="match status" value="1"/>
</dbReference>
<evidence type="ECO:0000313" key="2">
    <source>
        <dbReference type="Proteomes" id="UP001210865"/>
    </source>
</evidence>
<keyword evidence="2" id="KW-1185">Reference proteome</keyword>
<proteinExistence type="predicted"/>
<dbReference type="RefSeq" id="WP_270077386.1">
    <property type="nucleotide sequence ID" value="NZ_CP115174.1"/>
</dbReference>
<accession>A0ABY7NTG3</accession>
<dbReference type="Proteomes" id="UP001210865">
    <property type="component" value="Chromosome"/>
</dbReference>
<name>A0ABY7NTG3_9SPHN</name>
<gene>
    <name evidence="1" type="ORF">PBT88_00915</name>
</gene>
<dbReference type="Pfam" id="PF09351">
    <property type="entry name" value="DUF1993"/>
    <property type="match status" value="1"/>
</dbReference>
<dbReference type="PANTHER" id="PTHR36922:SF1">
    <property type="entry name" value="DUF1993 DOMAIN-CONTAINING PROTEIN"/>
    <property type="match status" value="1"/>
</dbReference>
<reference evidence="1 2" key="1">
    <citation type="submission" date="2022-12" db="EMBL/GenBank/DDBJ databases">
        <title>Sphingomonas abieness sp. nov., an endophytic bacterium isolated from Abies koreana.</title>
        <authorList>
            <person name="Jiang L."/>
            <person name="Lee J."/>
        </authorList>
    </citation>
    <scope>NUCLEOTIDE SEQUENCE [LARGE SCALE GENOMIC DNA]</scope>
    <source>
        <strain evidence="2">PAMB 00755</strain>
    </source>
</reference>
<dbReference type="InterPro" id="IPR018531">
    <property type="entry name" value="DUF1993"/>
</dbReference>
<evidence type="ECO:0000313" key="1">
    <source>
        <dbReference type="EMBL" id="WBO22746.1"/>
    </source>
</evidence>
<organism evidence="1 2">
    <name type="scientific">Sphingomonas abietis</name>
    <dbReference type="NCBI Taxonomy" id="3012344"/>
    <lineage>
        <taxon>Bacteria</taxon>
        <taxon>Pseudomonadati</taxon>
        <taxon>Pseudomonadota</taxon>
        <taxon>Alphaproteobacteria</taxon>
        <taxon>Sphingomonadales</taxon>
        <taxon>Sphingomonadaceae</taxon>
        <taxon>Sphingomonas</taxon>
    </lineage>
</organism>
<dbReference type="PANTHER" id="PTHR36922">
    <property type="entry name" value="BLL2446 PROTEIN"/>
    <property type="match status" value="1"/>
</dbReference>
<protein>
    <submittedName>
        <fullName evidence="1">DUF1993 domain-containing protein</fullName>
    </submittedName>
</protein>
<sequence length="166" mass="17843">MTLYDASIPVFLRAFGNLSAILEKGRAFADERGIAHAELLEARLIADMAPLTAQIQRCSDSAKGVAVRIGQLPDVAMPDTETSFDALQARIAATVALLQATPPESFEGREQAIVTLKTGKGEVSFPARDYLLGFALPNFFFHVTTAYGLLRMKGVPIGKLDYLGGV</sequence>